<evidence type="ECO:0000313" key="7">
    <source>
        <dbReference type="EMBL" id="WDF81963.1"/>
    </source>
</evidence>
<evidence type="ECO:0000259" key="5">
    <source>
        <dbReference type="Pfam" id="PF04198"/>
    </source>
</evidence>
<sequence length="345" mass="37842">MQSDYAWIEAIAPDMLAIASKRYQILQYISWMEPVGRRSLADQMHMSERTLRTEIDFLRRQGMLESSKSGVVMTKNGRELFASMDDFMNQLLGIRSDEKALANQLGIDHCIIVSGDADQSARVLDDMGRTLSRTMQLLLPQGKQIVAVMGGTTLAHAAQQMTYQMSTGRDLTFVPARGGVGETVDIQANSVAAAMAASTGGSYKMLYIPENVSPETYKPLLNEPSVKEVLQLIDKSSVVIHSVGEALVMARRRNMAPEIQKTLQQNHAVAEAFGTFFDEEGKVVYKIPKIGMRITDLDDIPFVFAIAGGQSKAGAIKAYMQNAPKQTWLITDAGAANSILTGETR</sequence>
<proteinExistence type="inferred from homology"/>
<evidence type="ECO:0000259" key="6">
    <source>
        <dbReference type="Pfam" id="PF21715"/>
    </source>
</evidence>
<dbReference type="InterPro" id="IPR036388">
    <property type="entry name" value="WH-like_DNA-bd_sf"/>
</dbReference>
<dbReference type="SUPFAM" id="SSF46785">
    <property type="entry name" value="Winged helix' DNA-binding domain"/>
    <property type="match status" value="1"/>
</dbReference>
<dbReference type="SUPFAM" id="SSF100950">
    <property type="entry name" value="NagB/RpiA/CoA transferase-like"/>
    <property type="match status" value="1"/>
</dbReference>
<keyword evidence="3" id="KW-0238">DNA-binding</keyword>
<dbReference type="Gene3D" id="1.10.10.10">
    <property type="entry name" value="Winged helix-like DNA-binding domain superfamily/Winged helix DNA-binding domain"/>
    <property type="match status" value="1"/>
</dbReference>
<keyword evidence="2" id="KW-0805">Transcription regulation</keyword>
<dbReference type="Proteomes" id="UP001220377">
    <property type="component" value="Chromosome"/>
</dbReference>
<keyword evidence="8" id="KW-1185">Reference proteome</keyword>
<dbReference type="PANTHER" id="PTHR34294:SF5">
    <property type="entry name" value="CENTRAL GLYCOLYTIC GENES REGULATOR"/>
    <property type="match status" value="1"/>
</dbReference>
<dbReference type="Pfam" id="PF04198">
    <property type="entry name" value="Sugar-bind"/>
    <property type="match status" value="1"/>
</dbReference>
<dbReference type="Gene3D" id="3.40.50.1360">
    <property type="match status" value="1"/>
</dbReference>
<gene>
    <name evidence="7" type="ORF">PQ472_08510</name>
</gene>
<organism evidence="7 8">
    <name type="scientific">Lacticaseibacillus pabuli</name>
    <dbReference type="NCBI Taxonomy" id="3025672"/>
    <lineage>
        <taxon>Bacteria</taxon>
        <taxon>Bacillati</taxon>
        <taxon>Bacillota</taxon>
        <taxon>Bacilli</taxon>
        <taxon>Lactobacillales</taxon>
        <taxon>Lactobacillaceae</taxon>
        <taxon>Lacticaseibacillus</taxon>
    </lineage>
</organism>
<dbReference type="RefSeq" id="WP_274259091.1">
    <property type="nucleotide sequence ID" value="NZ_CP117884.1"/>
</dbReference>
<dbReference type="InterPro" id="IPR048715">
    <property type="entry name" value="CggR_N"/>
</dbReference>
<dbReference type="InterPro" id="IPR051054">
    <property type="entry name" value="SorC_transcr_regulators"/>
</dbReference>
<protein>
    <submittedName>
        <fullName evidence="7">Sugar-binding domain-containing protein</fullName>
    </submittedName>
</protein>
<reference evidence="7 8" key="1">
    <citation type="submission" date="2023-02" db="EMBL/GenBank/DDBJ databases">
        <title>Genome sequence of Lacticaseibacillus sp. KACC 23028.</title>
        <authorList>
            <person name="Kim S."/>
            <person name="Heo J."/>
            <person name="Kwon S.-W."/>
        </authorList>
    </citation>
    <scope>NUCLEOTIDE SEQUENCE [LARGE SCALE GENOMIC DNA]</scope>
    <source>
        <strain evidence="7 8">KACC 23028</strain>
    </source>
</reference>
<name>A0ABY7WP56_9LACO</name>
<evidence type="ECO:0000256" key="1">
    <source>
        <dbReference type="ARBA" id="ARBA00010466"/>
    </source>
</evidence>
<accession>A0ABY7WP56</accession>
<evidence type="ECO:0000256" key="4">
    <source>
        <dbReference type="ARBA" id="ARBA00023163"/>
    </source>
</evidence>
<dbReference type="PANTHER" id="PTHR34294">
    <property type="entry name" value="TRANSCRIPTIONAL REGULATOR-RELATED"/>
    <property type="match status" value="1"/>
</dbReference>
<dbReference type="InterPro" id="IPR036390">
    <property type="entry name" value="WH_DNA-bd_sf"/>
</dbReference>
<keyword evidence="4" id="KW-0804">Transcription</keyword>
<comment type="similarity">
    <text evidence="1">Belongs to the SorC transcriptional regulatory family.</text>
</comment>
<evidence type="ECO:0000256" key="3">
    <source>
        <dbReference type="ARBA" id="ARBA00023125"/>
    </source>
</evidence>
<dbReference type="InterPro" id="IPR037171">
    <property type="entry name" value="NagB/RpiA_transferase-like"/>
</dbReference>
<dbReference type="EMBL" id="CP117884">
    <property type="protein sequence ID" value="WDF81963.1"/>
    <property type="molecule type" value="Genomic_DNA"/>
</dbReference>
<dbReference type="Pfam" id="PF21715">
    <property type="entry name" value="CggR_N"/>
    <property type="match status" value="1"/>
</dbReference>
<evidence type="ECO:0000256" key="2">
    <source>
        <dbReference type="ARBA" id="ARBA00023015"/>
    </source>
</evidence>
<dbReference type="InterPro" id="IPR007324">
    <property type="entry name" value="Sugar-bd_dom_put"/>
</dbReference>
<feature type="domain" description="CggR N-terminal DNA binding" evidence="6">
    <location>
        <begin position="19"/>
        <end position="88"/>
    </location>
</feature>
<feature type="domain" description="Sugar-binding" evidence="5">
    <location>
        <begin position="98"/>
        <end position="340"/>
    </location>
</feature>
<evidence type="ECO:0000313" key="8">
    <source>
        <dbReference type="Proteomes" id="UP001220377"/>
    </source>
</evidence>